<dbReference type="EC" id="2.7.13.3" evidence="2"/>
<dbReference type="PANTHER" id="PTHR43547">
    <property type="entry name" value="TWO-COMPONENT HISTIDINE KINASE"/>
    <property type="match status" value="1"/>
</dbReference>
<keyword evidence="6" id="KW-0808">Transferase</keyword>
<dbReference type="EMBL" id="FRBD01000006">
    <property type="protein sequence ID" value="SHK56313.1"/>
    <property type="molecule type" value="Genomic_DNA"/>
</dbReference>
<dbReference type="InterPro" id="IPR004358">
    <property type="entry name" value="Sig_transdc_His_kin-like_C"/>
</dbReference>
<evidence type="ECO:0000256" key="2">
    <source>
        <dbReference type="ARBA" id="ARBA00012438"/>
    </source>
</evidence>
<evidence type="ECO:0000256" key="3">
    <source>
        <dbReference type="ARBA" id="ARBA00022553"/>
    </source>
</evidence>
<evidence type="ECO:0000313" key="6">
    <source>
        <dbReference type="EMBL" id="SHK56313.1"/>
    </source>
</evidence>
<evidence type="ECO:0000259" key="5">
    <source>
        <dbReference type="PROSITE" id="PS50109"/>
    </source>
</evidence>
<dbReference type="PANTHER" id="PTHR43547:SF2">
    <property type="entry name" value="HYBRID SIGNAL TRANSDUCTION HISTIDINE KINASE C"/>
    <property type="match status" value="1"/>
</dbReference>
<reference evidence="6 7" key="1">
    <citation type="submission" date="2016-11" db="EMBL/GenBank/DDBJ databases">
        <authorList>
            <person name="Jaros S."/>
            <person name="Januszkiewicz K."/>
            <person name="Wedrychowicz H."/>
        </authorList>
    </citation>
    <scope>NUCLEOTIDE SEQUENCE [LARGE SCALE GENOMIC DNA]</scope>
    <source>
        <strain evidence="6 7">KHT3</strain>
    </source>
</reference>
<dbReference type="PROSITE" id="PS50109">
    <property type="entry name" value="HIS_KIN"/>
    <property type="match status" value="1"/>
</dbReference>
<evidence type="ECO:0000313" key="7">
    <source>
        <dbReference type="Proteomes" id="UP000184130"/>
    </source>
</evidence>
<dbReference type="OrthoDB" id="1931120at2"/>
<dbReference type="InterPro" id="IPR005467">
    <property type="entry name" value="His_kinase_dom"/>
</dbReference>
<name>A0A1M6THB7_XYLRU</name>
<organism evidence="6 7">
    <name type="scientific">Xylanibacter ruminicola</name>
    <name type="common">Prevotella ruminicola</name>
    <dbReference type="NCBI Taxonomy" id="839"/>
    <lineage>
        <taxon>Bacteria</taxon>
        <taxon>Pseudomonadati</taxon>
        <taxon>Bacteroidota</taxon>
        <taxon>Bacteroidia</taxon>
        <taxon>Bacteroidales</taxon>
        <taxon>Prevotellaceae</taxon>
        <taxon>Xylanibacter</taxon>
    </lineage>
</organism>
<dbReference type="PRINTS" id="PR00344">
    <property type="entry name" value="BCTRLSENSOR"/>
</dbReference>
<keyword evidence="6" id="KW-0418">Kinase</keyword>
<dbReference type="GO" id="GO:0000155">
    <property type="term" value="F:phosphorelay sensor kinase activity"/>
    <property type="evidence" value="ECO:0007669"/>
    <property type="project" value="TreeGrafter"/>
</dbReference>
<dbReference type="RefSeq" id="WP_073206411.1">
    <property type="nucleotide sequence ID" value="NZ_FRBD01000006.1"/>
</dbReference>
<comment type="catalytic activity">
    <reaction evidence="1">
        <text>ATP + protein L-histidine = ADP + protein N-phospho-L-histidine.</text>
        <dbReference type="EC" id="2.7.13.3"/>
    </reaction>
</comment>
<gene>
    <name evidence="6" type="ORF">SAMN05216463_10610</name>
</gene>
<evidence type="ECO:0000256" key="4">
    <source>
        <dbReference type="SAM" id="Phobius"/>
    </source>
</evidence>
<keyword evidence="4" id="KW-0472">Membrane</keyword>
<keyword evidence="4" id="KW-0812">Transmembrane</keyword>
<dbReference type="SUPFAM" id="SSF55874">
    <property type="entry name" value="ATPase domain of HSP90 chaperone/DNA topoisomerase II/histidine kinase"/>
    <property type="match status" value="1"/>
</dbReference>
<dbReference type="SMART" id="SM00387">
    <property type="entry name" value="HATPase_c"/>
    <property type="match status" value="1"/>
</dbReference>
<dbReference type="InterPro" id="IPR036890">
    <property type="entry name" value="HATPase_C_sf"/>
</dbReference>
<dbReference type="InterPro" id="IPR003594">
    <property type="entry name" value="HATPase_dom"/>
</dbReference>
<keyword evidence="3" id="KW-0597">Phosphoprotein</keyword>
<keyword evidence="4" id="KW-1133">Transmembrane helix</keyword>
<protein>
    <recommendedName>
        <fullName evidence="2">histidine kinase</fullName>
        <ecNumber evidence="2">2.7.13.3</ecNumber>
    </recommendedName>
</protein>
<feature type="domain" description="Histidine kinase" evidence="5">
    <location>
        <begin position="87"/>
        <end position="291"/>
    </location>
</feature>
<evidence type="ECO:0000256" key="1">
    <source>
        <dbReference type="ARBA" id="ARBA00000085"/>
    </source>
</evidence>
<dbReference type="Pfam" id="PF02518">
    <property type="entry name" value="HATPase_c"/>
    <property type="match status" value="1"/>
</dbReference>
<accession>A0A1M6THB7</accession>
<dbReference type="AlphaFoldDB" id="A0A1M6THB7"/>
<dbReference type="Gene3D" id="3.30.565.10">
    <property type="entry name" value="Histidine kinase-like ATPase, C-terminal domain"/>
    <property type="match status" value="1"/>
</dbReference>
<dbReference type="Proteomes" id="UP000184130">
    <property type="component" value="Unassembled WGS sequence"/>
</dbReference>
<sequence length="297" mass="33762">MIWLYIIIGVSVVAFVWWFAHHQRRLRLRAHLMQEAIRNQDFTFRLPTDGLLPGERAMQETLNQLGDTIRQQVSKNEVESWERLTRVLTHEMMNATAPITSISQSMLNRTDVKGTPLEDGIQAIHDTSRHLSEFVANYRKMSELEKPVMTDVQLRQMLDDISRAYPQLSWEISVSADTIVNADAGMLRQVLMNLIKNAIEAEAQKIVIAIINEEAISNNQSLTLYVGNDGVPIPAENRQSLFVPFFTTKRSGSGIGLSLSRRMMIQQGGMLDLAEKPFEGCRAGFILTLRKQQIMHI</sequence>
<proteinExistence type="predicted"/>
<feature type="transmembrane region" description="Helical" evidence="4">
    <location>
        <begin position="6"/>
        <end position="23"/>
    </location>
</feature>